<protein>
    <submittedName>
        <fullName evidence="1">Uncharacterized protein</fullName>
    </submittedName>
</protein>
<proteinExistence type="predicted"/>
<dbReference type="HOGENOM" id="CLU_1844882_0_0_1"/>
<name>W9WQV2_9EURO</name>
<sequence length="139" mass="15750">MNVLQRIIAESIQTAMIGTFSGWANRIGPTNEEQNIWARVPDDALRNDTRLFFKTYASMCLYEYAVTYDGARKMLSSMSEMCRYESQDPDINVNAKSDWHKGYTFDIPFSAMINILRLVDGANSRLVAVIRCGNPGSHI</sequence>
<dbReference type="RefSeq" id="XP_007745439.1">
    <property type="nucleotide sequence ID" value="XM_007747249.1"/>
</dbReference>
<dbReference type="GeneID" id="19191366"/>
<evidence type="ECO:0000313" key="2">
    <source>
        <dbReference type="Proteomes" id="UP000019471"/>
    </source>
</evidence>
<organism evidence="1 2">
    <name type="scientific">Cladophialophora psammophila CBS 110553</name>
    <dbReference type="NCBI Taxonomy" id="1182543"/>
    <lineage>
        <taxon>Eukaryota</taxon>
        <taxon>Fungi</taxon>
        <taxon>Dikarya</taxon>
        <taxon>Ascomycota</taxon>
        <taxon>Pezizomycotina</taxon>
        <taxon>Eurotiomycetes</taxon>
        <taxon>Chaetothyriomycetidae</taxon>
        <taxon>Chaetothyriales</taxon>
        <taxon>Herpotrichiellaceae</taxon>
        <taxon>Cladophialophora</taxon>
    </lineage>
</organism>
<dbReference type="EMBL" id="AMGX01000009">
    <property type="protein sequence ID" value="EXJ70587.1"/>
    <property type="molecule type" value="Genomic_DNA"/>
</dbReference>
<dbReference type="AlphaFoldDB" id="W9WQV2"/>
<dbReference type="Proteomes" id="UP000019471">
    <property type="component" value="Unassembled WGS sequence"/>
</dbReference>
<comment type="caution">
    <text evidence="1">The sequence shown here is derived from an EMBL/GenBank/DDBJ whole genome shotgun (WGS) entry which is preliminary data.</text>
</comment>
<evidence type="ECO:0000313" key="1">
    <source>
        <dbReference type="EMBL" id="EXJ70587.1"/>
    </source>
</evidence>
<reference evidence="1 2" key="1">
    <citation type="submission" date="2013-03" db="EMBL/GenBank/DDBJ databases">
        <title>The Genome Sequence of Cladophialophora psammophila CBS 110553.</title>
        <authorList>
            <consortium name="The Broad Institute Genomics Platform"/>
            <person name="Cuomo C."/>
            <person name="de Hoog S."/>
            <person name="Gorbushina A."/>
            <person name="Walker B."/>
            <person name="Young S.K."/>
            <person name="Zeng Q."/>
            <person name="Gargeya S."/>
            <person name="Fitzgerald M."/>
            <person name="Haas B."/>
            <person name="Abouelleil A."/>
            <person name="Allen A.W."/>
            <person name="Alvarado L."/>
            <person name="Arachchi H.M."/>
            <person name="Berlin A.M."/>
            <person name="Chapman S.B."/>
            <person name="Gainer-Dewar J."/>
            <person name="Goldberg J."/>
            <person name="Griggs A."/>
            <person name="Gujja S."/>
            <person name="Hansen M."/>
            <person name="Howarth C."/>
            <person name="Imamovic A."/>
            <person name="Ireland A."/>
            <person name="Larimer J."/>
            <person name="McCowan C."/>
            <person name="Murphy C."/>
            <person name="Pearson M."/>
            <person name="Poon T.W."/>
            <person name="Priest M."/>
            <person name="Roberts A."/>
            <person name="Saif S."/>
            <person name="Shea T."/>
            <person name="Sisk P."/>
            <person name="Sykes S."/>
            <person name="Wortman J."/>
            <person name="Nusbaum C."/>
            <person name="Birren B."/>
        </authorList>
    </citation>
    <scope>NUCLEOTIDE SEQUENCE [LARGE SCALE GENOMIC DNA]</scope>
    <source>
        <strain evidence="1 2">CBS 110553</strain>
    </source>
</reference>
<dbReference type="OrthoDB" id="47375at2759"/>
<gene>
    <name evidence="1" type="ORF">A1O5_06657</name>
</gene>
<accession>W9WQV2</accession>
<keyword evidence="2" id="KW-1185">Reference proteome</keyword>